<dbReference type="SUPFAM" id="SSF51306">
    <property type="entry name" value="LexA/Signal peptidase"/>
    <property type="match status" value="1"/>
</dbReference>
<dbReference type="EMBL" id="JAVDTS010000003">
    <property type="protein sequence ID" value="MDR6837361.1"/>
    <property type="molecule type" value="Genomic_DNA"/>
</dbReference>
<protein>
    <submittedName>
        <fullName evidence="2">SOS-response transcriptional repressor LexA</fullName>
    </submittedName>
</protein>
<dbReference type="CDD" id="cd06529">
    <property type="entry name" value="S24_LexA-like"/>
    <property type="match status" value="1"/>
</dbReference>
<dbReference type="InterPro" id="IPR001387">
    <property type="entry name" value="Cro/C1-type_HTH"/>
</dbReference>
<dbReference type="Proteomes" id="UP001249076">
    <property type="component" value="Unassembled WGS sequence"/>
</dbReference>
<dbReference type="Pfam" id="PF00717">
    <property type="entry name" value="Peptidase_S24"/>
    <property type="match status" value="1"/>
</dbReference>
<evidence type="ECO:0000313" key="3">
    <source>
        <dbReference type="EMBL" id="MDR6837361.1"/>
    </source>
</evidence>
<dbReference type="InterPro" id="IPR036286">
    <property type="entry name" value="LexA/Signal_pep-like_sf"/>
</dbReference>
<proteinExistence type="predicted"/>
<reference evidence="2 4" key="1">
    <citation type="submission" date="2023-07" db="EMBL/GenBank/DDBJ databases">
        <title>Sorghum-associated microbial communities from plants grown in Nebraska, USA.</title>
        <authorList>
            <person name="Schachtman D."/>
        </authorList>
    </citation>
    <scope>NUCLEOTIDE SEQUENCE</scope>
    <source>
        <strain evidence="3 4">BE105</strain>
        <strain evidence="2">BE69</strain>
    </source>
</reference>
<name>A0AAJ2F2F5_ACIDE</name>
<dbReference type="InterPro" id="IPR039418">
    <property type="entry name" value="LexA-like"/>
</dbReference>
<dbReference type="InterPro" id="IPR015927">
    <property type="entry name" value="Peptidase_S24_S26A/B/C"/>
</dbReference>
<dbReference type="EMBL" id="JAVDTL010000006">
    <property type="protein sequence ID" value="MDR6768646.1"/>
    <property type="molecule type" value="Genomic_DNA"/>
</dbReference>
<evidence type="ECO:0000313" key="2">
    <source>
        <dbReference type="EMBL" id="MDR6768646.1"/>
    </source>
</evidence>
<evidence type="ECO:0000313" key="4">
    <source>
        <dbReference type="Proteomes" id="UP001249076"/>
    </source>
</evidence>
<organism evidence="2 5">
    <name type="scientific">Acidovorax delafieldii</name>
    <name type="common">Pseudomonas delafieldii</name>
    <dbReference type="NCBI Taxonomy" id="47920"/>
    <lineage>
        <taxon>Bacteria</taxon>
        <taxon>Pseudomonadati</taxon>
        <taxon>Pseudomonadota</taxon>
        <taxon>Betaproteobacteria</taxon>
        <taxon>Burkholderiales</taxon>
        <taxon>Comamonadaceae</taxon>
        <taxon>Acidovorax</taxon>
    </lineage>
</organism>
<dbReference type="CDD" id="cd00093">
    <property type="entry name" value="HTH_XRE"/>
    <property type="match status" value="1"/>
</dbReference>
<comment type="caution">
    <text evidence="2">The sequence shown here is derived from an EMBL/GenBank/DDBJ whole genome shotgun (WGS) entry which is preliminary data.</text>
</comment>
<dbReference type="RefSeq" id="WP_209818754.1">
    <property type="nucleotide sequence ID" value="NZ_JAVDTL010000006.1"/>
</dbReference>
<dbReference type="AlphaFoldDB" id="A0AAJ2F2F5"/>
<feature type="domain" description="Peptidase S24/S26A/S26B/S26C" evidence="1">
    <location>
        <begin position="93"/>
        <end position="201"/>
    </location>
</feature>
<evidence type="ECO:0000313" key="5">
    <source>
        <dbReference type="Proteomes" id="UP001253458"/>
    </source>
</evidence>
<gene>
    <name evidence="2" type="ORF">J2W88_003950</name>
    <name evidence="3" type="ORF">J2W93_002199</name>
</gene>
<sequence>MTTLQSRMAECFPPPRERGLNTDIARLCGVKGASVTNWFNNPEKVSTISRANAEKLCAHYKLDVSPAWLAEGVLPKYAASNVSLGPDQKGRYPLISEVQAGMWTELCDQFQPGDAEEWLPSTKNLGKCGYMLRVNGNSMEDPGGRFSFPDGMVLHVNPDLTPTPNQFVIVRREATQEATFKRYVLLDGEPYLEAINPNWPVDKKFLKLQPGDAWCGVVVDASLGNLP</sequence>
<accession>A0AAJ2F2F5</accession>
<dbReference type="Gene3D" id="2.10.109.10">
    <property type="entry name" value="Umud Fragment, subunit A"/>
    <property type="match status" value="1"/>
</dbReference>
<dbReference type="Proteomes" id="UP001253458">
    <property type="component" value="Unassembled WGS sequence"/>
</dbReference>
<keyword evidence="4" id="KW-1185">Reference proteome</keyword>
<evidence type="ECO:0000259" key="1">
    <source>
        <dbReference type="Pfam" id="PF00717"/>
    </source>
</evidence>